<name>A0A5B8KZF9_9HYPH</name>
<dbReference type="Proteomes" id="UP000321389">
    <property type="component" value="Chromosome"/>
</dbReference>
<proteinExistence type="predicted"/>
<reference evidence="2" key="1">
    <citation type="submission" date="2020-04" db="EMBL/GenBank/DDBJ databases">
        <title>Nitratireductor sp. nov. isolated from mangrove soil.</title>
        <authorList>
            <person name="Ye Y."/>
        </authorList>
    </citation>
    <scope>NUCLEOTIDE SEQUENCE</scope>
    <source>
        <strain evidence="2">SY7</strain>
    </source>
</reference>
<feature type="signal peptide" evidence="1">
    <location>
        <begin position="1"/>
        <end position="21"/>
    </location>
</feature>
<evidence type="ECO:0000256" key="1">
    <source>
        <dbReference type="SAM" id="SignalP"/>
    </source>
</evidence>
<dbReference type="Pfam" id="PF09601">
    <property type="entry name" value="DUF2459"/>
    <property type="match status" value="1"/>
</dbReference>
<dbReference type="KEGG" id="niy:FQ775_11560"/>
<organism evidence="2 3">
    <name type="scientific">Nitratireductor mangrovi</name>
    <dbReference type="NCBI Taxonomy" id="2599600"/>
    <lineage>
        <taxon>Bacteria</taxon>
        <taxon>Pseudomonadati</taxon>
        <taxon>Pseudomonadota</taxon>
        <taxon>Alphaproteobacteria</taxon>
        <taxon>Hyphomicrobiales</taxon>
        <taxon>Phyllobacteriaceae</taxon>
        <taxon>Nitratireductor</taxon>
    </lineage>
</organism>
<dbReference type="AlphaFoldDB" id="A0A5B8KZF9"/>
<dbReference type="InterPro" id="IPR011727">
    <property type="entry name" value="CHP02117"/>
</dbReference>
<evidence type="ECO:0000313" key="3">
    <source>
        <dbReference type="Proteomes" id="UP000321389"/>
    </source>
</evidence>
<sequence length="225" mass="24583">MRRRRLLAALAVFAVAPLAGAFVPRPLFPLAGEVKSSTARRILVLANPIHTDIALPADEDIRRTFSFLADGGLPLFDPAVEWIIVGWGGREFYLQTPTWSELKPGPVLRALTVDRSVMHVTLAGEINSDAEGVTPVDLSPAAFEKMVDAISISFARDRAGRVTLIEGVAYGDYDRFYEAVGWFNAFAGCNTWTGAVLREAGLRTGAWNPLPQSLVWSLEAFNELP</sequence>
<dbReference type="OrthoDB" id="211174at2"/>
<gene>
    <name evidence="2" type="ORF">FQ775_11560</name>
</gene>
<evidence type="ECO:0000313" key="2">
    <source>
        <dbReference type="EMBL" id="QDZ00966.1"/>
    </source>
</evidence>
<feature type="chain" id="PRO_5023007209" evidence="1">
    <location>
        <begin position="22"/>
        <end position="225"/>
    </location>
</feature>
<protein>
    <submittedName>
        <fullName evidence="2">TIGR02117 family protein</fullName>
    </submittedName>
</protein>
<keyword evidence="3" id="KW-1185">Reference proteome</keyword>
<keyword evidence="1" id="KW-0732">Signal</keyword>
<dbReference type="EMBL" id="CP042301">
    <property type="protein sequence ID" value="QDZ00966.1"/>
    <property type="molecule type" value="Genomic_DNA"/>
</dbReference>
<dbReference type="RefSeq" id="WP_146299611.1">
    <property type="nucleotide sequence ID" value="NZ_CP042301.2"/>
</dbReference>
<accession>A0A5B8KZF9</accession>
<dbReference type="NCBIfam" id="TIGR02117">
    <property type="entry name" value="chp_urease_rgn"/>
    <property type="match status" value="1"/>
</dbReference>